<dbReference type="STRING" id="295108.HT99x_01779"/>
<reference evidence="2" key="3">
    <citation type="submission" date="2021-06" db="EMBL/GenBank/DDBJ databases">
        <title>Genomic Description and Analysis of Intracellular Bacteria, Candidatus Berkiella cookevillensis and Candidatus Berkiella aquae.</title>
        <authorList>
            <person name="Kidane D.T."/>
            <person name="Mehari Y.T."/>
            <person name="Rice F.C."/>
            <person name="Arivett B.A."/>
            <person name="Farone A.L."/>
            <person name="Berk S.G."/>
            <person name="Farone M.B."/>
        </authorList>
    </citation>
    <scope>NUCLEOTIDE SEQUENCE</scope>
    <source>
        <strain evidence="2">HT99</strain>
    </source>
</reference>
<dbReference type="EMBL" id="LKAJ02000001">
    <property type="protein sequence ID" value="MCS5711110.1"/>
    <property type="molecule type" value="Genomic_DNA"/>
</dbReference>
<protein>
    <submittedName>
        <fullName evidence="1">Uncharacterized protein</fullName>
    </submittedName>
</protein>
<name>A0A0Q9YWY9_9GAMM</name>
<sequence>MKLGPEHSEKIAECGPSSAQIALGMPEIVATILHHYPRYGLRGQNNLATVSTVWHQVIKECHLQDEPTFEKLITDCLKCPEGVIHILRNDTLLPYLSERQVLRLISCHREFAIYLLENDVISVNSQNLLTLTKYHPQVAMHLLSNPQWLQRIRDYVCFFGCQHHEIAEYILDNNIRTGDDELDHRADLKRLADSSLIIARRLLNDPVIFEDLTEPNLKGPLVLYKHLELLIELSKTNESFAFLYSLNVEINTPEDFINHFETLCSFGLSEQEVKVLGDYHPEIAMKFLQNETLCQRFLGANAQFMINHWAKLHEAVAMHILKANNVNDVELADLCKRHPVAAKYVINTPHLCNRLCMSYYGNFFSTQNEELAIDILKTETFHPKLHGTALLYLASNDPKAAKMILTTNKFCRKLTEANVRYICNQHLHIVRKILNTQSLRELVEPADLAILKAMDRQIIIKPLLFGASKQAKGWDLKANKPSEGAKINVVTKCSC</sequence>
<dbReference type="EMBL" id="LKAJ01000006">
    <property type="protein sequence ID" value="KRG21223.1"/>
    <property type="molecule type" value="Genomic_DNA"/>
</dbReference>
<accession>A0A0Q9YWY9</accession>
<reference evidence="2" key="2">
    <citation type="journal article" date="2016" name="Genome Announc.">
        <title>Draft Genome Sequences of Two Novel Amoeba-Resistant Intranuclear Bacteria, 'Candidatus Berkiella cookevillensis' and 'Candidatus Berkiella aquae'.</title>
        <authorList>
            <person name="Mehari Y.T."/>
            <person name="Arivett B.A."/>
            <person name="Farone A.L."/>
            <person name="Gunderson J.H."/>
            <person name="Farone M.B."/>
        </authorList>
    </citation>
    <scope>NUCLEOTIDE SEQUENCE</scope>
    <source>
        <strain evidence="2">HT99</strain>
    </source>
</reference>
<evidence type="ECO:0000313" key="1">
    <source>
        <dbReference type="EMBL" id="KRG21223.1"/>
    </source>
</evidence>
<evidence type="ECO:0000313" key="3">
    <source>
        <dbReference type="Proteomes" id="UP000051497"/>
    </source>
</evidence>
<evidence type="ECO:0000313" key="2">
    <source>
        <dbReference type="EMBL" id="MCS5711110.1"/>
    </source>
</evidence>
<dbReference type="RefSeq" id="WP_139016600.1">
    <property type="nucleotide sequence ID" value="NZ_LKAJ02000001.1"/>
</dbReference>
<keyword evidence="3" id="KW-1185">Reference proteome</keyword>
<proteinExistence type="predicted"/>
<dbReference type="Proteomes" id="UP000051497">
    <property type="component" value="Unassembled WGS sequence"/>
</dbReference>
<reference evidence="1" key="1">
    <citation type="submission" date="2015-09" db="EMBL/GenBank/DDBJ databases">
        <title>Draft Genome Sequences of Two Novel Amoeba-resistant Intranuclear Bacteria, Candidatus Berkiella cookevillensis and Candidatus Berkiella aquae.</title>
        <authorList>
            <person name="Mehari Y.T."/>
            <person name="Arivett B.A."/>
            <person name="Farone A.L."/>
            <person name="Gunderson J.H."/>
            <person name="Farone M.B."/>
        </authorList>
    </citation>
    <scope>NUCLEOTIDE SEQUENCE [LARGE SCALE GENOMIC DNA]</scope>
    <source>
        <strain evidence="1">HT99</strain>
    </source>
</reference>
<gene>
    <name evidence="2" type="ORF">HT99x_006675</name>
    <name evidence="1" type="ORF">HT99x_01779</name>
</gene>
<comment type="caution">
    <text evidence="1">The sequence shown here is derived from an EMBL/GenBank/DDBJ whole genome shotgun (WGS) entry which is preliminary data.</text>
</comment>
<dbReference type="AlphaFoldDB" id="A0A0Q9YWY9"/>
<organism evidence="1">
    <name type="scientific">Candidatus Berkiella aquae</name>
    <dbReference type="NCBI Taxonomy" id="295108"/>
    <lineage>
        <taxon>Bacteria</taxon>
        <taxon>Pseudomonadati</taxon>
        <taxon>Pseudomonadota</taxon>
        <taxon>Gammaproteobacteria</taxon>
        <taxon>Candidatus Berkiellales</taxon>
        <taxon>Candidatus Berkiellaceae</taxon>
        <taxon>Candidatus Berkiella</taxon>
    </lineage>
</organism>